<sequence>MKVMIVVTHLLGTGHLTRAMTLAQAFQSAGHQPVVVSGGMPVARLASSEIKLVQLPPLRSDGVDFSRLLDAAGEVASISLMETRQAQLIATLQAFQPDALITELFPFGRRILKDEFTALLTASEKMPKRPIVCASIRDILAPPSKPKKVVFADEIIATYYDGVLVHSDPDVAPLDLSWPVSDALRDRLRYTGFVALPPALPHPDGAGAGEVIVSAGGGPVGKNLFRCARAAAKLDPARVWRLLIGGQAAQATIAILQDGAPDNVIVETTRPDFRQMLNHAAASVSFCGYNTALDLLQTTCPAVFVPFDDGNEVEQGIRANALARSAGIEVVTSDALTDQTLLAAVDRAIADGGARQKHTQMFGAETSVEIVANMVRERERG</sequence>
<evidence type="ECO:0000313" key="3">
    <source>
        <dbReference type="Proteomes" id="UP000732193"/>
    </source>
</evidence>
<dbReference type="EMBL" id="JAFBRM010000004">
    <property type="protein sequence ID" value="MBM1715010.1"/>
    <property type="molecule type" value="Genomic_DNA"/>
</dbReference>
<dbReference type="Pfam" id="PF04101">
    <property type="entry name" value="Glyco_tran_28_C"/>
    <property type="match status" value="1"/>
</dbReference>
<dbReference type="AlphaFoldDB" id="A0AAE2W0J4"/>
<dbReference type="SUPFAM" id="SSF53756">
    <property type="entry name" value="UDP-Glycosyltransferase/glycogen phosphorylase"/>
    <property type="match status" value="1"/>
</dbReference>
<accession>A0AAE2W0J4</accession>
<dbReference type="InterPro" id="IPR007235">
    <property type="entry name" value="Glyco_trans_28_C"/>
</dbReference>
<keyword evidence="3" id="KW-1185">Reference proteome</keyword>
<dbReference type="PANTHER" id="PTHR21015:SF22">
    <property type="entry name" value="GLYCOSYLTRANSFERASE"/>
    <property type="match status" value="1"/>
</dbReference>
<dbReference type="PANTHER" id="PTHR21015">
    <property type="entry name" value="UDP-N-ACETYLGLUCOSAMINE--N-ACETYLMURAMYL-(PENTAPEPTIDE) PYROPHOSPHORYL-UNDECAPRENOL N-ACETYLGLUCOSAMINE TRANSFERASE 1"/>
    <property type="match status" value="1"/>
</dbReference>
<proteinExistence type="predicted"/>
<feature type="domain" description="Glycosyl transferase family 28 C-terminal" evidence="1">
    <location>
        <begin position="243"/>
        <end position="361"/>
    </location>
</feature>
<dbReference type="GO" id="GO:0016758">
    <property type="term" value="F:hexosyltransferase activity"/>
    <property type="evidence" value="ECO:0007669"/>
    <property type="project" value="InterPro"/>
</dbReference>
<protein>
    <submittedName>
        <fullName evidence="2">Glycosyltransferase</fullName>
    </submittedName>
</protein>
<comment type="caution">
    <text evidence="2">The sequence shown here is derived from an EMBL/GenBank/DDBJ whole genome shotgun (WGS) entry which is preliminary data.</text>
</comment>
<evidence type="ECO:0000259" key="1">
    <source>
        <dbReference type="Pfam" id="PF04101"/>
    </source>
</evidence>
<organism evidence="2 3">
    <name type="scientific">Sulfitobacter geojensis</name>
    <dbReference type="NCBI Taxonomy" id="1342299"/>
    <lineage>
        <taxon>Bacteria</taxon>
        <taxon>Pseudomonadati</taxon>
        <taxon>Pseudomonadota</taxon>
        <taxon>Alphaproteobacteria</taxon>
        <taxon>Rhodobacterales</taxon>
        <taxon>Roseobacteraceae</taxon>
        <taxon>Sulfitobacter</taxon>
    </lineage>
</organism>
<dbReference type="Gene3D" id="3.40.50.2000">
    <property type="entry name" value="Glycogen Phosphorylase B"/>
    <property type="match status" value="2"/>
</dbReference>
<gene>
    <name evidence="2" type="ORF">JQV55_15680</name>
</gene>
<reference evidence="2 3" key="1">
    <citation type="submission" date="2021-01" db="EMBL/GenBank/DDBJ databases">
        <title>Diatom-associated Roseobacters Show Island Model of Population Structure.</title>
        <authorList>
            <person name="Qu L."/>
            <person name="Feng X."/>
            <person name="Chen Y."/>
            <person name="Li L."/>
            <person name="Wang X."/>
            <person name="Hu Z."/>
            <person name="Wang H."/>
            <person name="Luo H."/>
        </authorList>
    </citation>
    <scope>NUCLEOTIDE SEQUENCE [LARGE SCALE GENOMIC DNA]</scope>
    <source>
        <strain evidence="2 3">TR60-84</strain>
    </source>
</reference>
<dbReference type="RefSeq" id="WP_203242920.1">
    <property type="nucleotide sequence ID" value="NZ_JAFBRH010000004.1"/>
</dbReference>
<name>A0AAE2W0J4_9RHOB</name>
<dbReference type="Proteomes" id="UP000732193">
    <property type="component" value="Unassembled WGS sequence"/>
</dbReference>
<evidence type="ECO:0000313" key="2">
    <source>
        <dbReference type="EMBL" id="MBM1715010.1"/>
    </source>
</evidence>